<proteinExistence type="predicted"/>
<gene>
    <name evidence="2" type="ORF">SAMN04489747_1813</name>
</gene>
<dbReference type="GO" id="GO:0003677">
    <property type="term" value="F:DNA binding"/>
    <property type="evidence" value="ECO:0007669"/>
    <property type="project" value="UniProtKB-KW"/>
</dbReference>
<dbReference type="RefSeq" id="WP_090592547.1">
    <property type="nucleotide sequence ID" value="NZ_LT629688.1"/>
</dbReference>
<accession>A0A1G6XWN4</accession>
<dbReference type="OrthoDB" id="4952043at2"/>
<dbReference type="InterPro" id="IPR011991">
    <property type="entry name" value="ArsR-like_HTH"/>
</dbReference>
<dbReference type="EMBL" id="LT629688">
    <property type="protein sequence ID" value="SDD81776.1"/>
    <property type="molecule type" value="Genomic_DNA"/>
</dbReference>
<evidence type="ECO:0000313" key="3">
    <source>
        <dbReference type="Proteomes" id="UP000198546"/>
    </source>
</evidence>
<dbReference type="Proteomes" id="UP000198546">
    <property type="component" value="Chromosome i"/>
</dbReference>
<keyword evidence="3" id="KW-1185">Reference proteome</keyword>
<protein>
    <submittedName>
        <fullName evidence="2">Winged helix DNA-binding domain-containing protein</fullName>
    </submittedName>
</protein>
<reference evidence="2 3" key="1">
    <citation type="submission" date="2016-10" db="EMBL/GenBank/DDBJ databases">
        <authorList>
            <person name="de Groot N.N."/>
        </authorList>
    </citation>
    <scope>NUCLEOTIDE SEQUENCE [LARGE SCALE GENOMIC DNA]</scope>
    <source>
        <strain evidence="2 3">MON 2.2</strain>
    </source>
</reference>
<dbReference type="STRING" id="675864.SAMN04489747_1813"/>
<evidence type="ECO:0000259" key="1">
    <source>
        <dbReference type="Pfam" id="PF13601"/>
    </source>
</evidence>
<dbReference type="CDD" id="cd00090">
    <property type="entry name" value="HTH_ARSR"/>
    <property type="match status" value="1"/>
</dbReference>
<dbReference type="InterPro" id="IPR036390">
    <property type="entry name" value="WH_DNA-bd_sf"/>
</dbReference>
<evidence type="ECO:0000313" key="2">
    <source>
        <dbReference type="EMBL" id="SDD81776.1"/>
    </source>
</evidence>
<dbReference type="Pfam" id="PF13601">
    <property type="entry name" value="HTH_34"/>
    <property type="match status" value="1"/>
</dbReference>
<organism evidence="2 3">
    <name type="scientific">Auraticoccus monumenti</name>
    <dbReference type="NCBI Taxonomy" id="675864"/>
    <lineage>
        <taxon>Bacteria</taxon>
        <taxon>Bacillati</taxon>
        <taxon>Actinomycetota</taxon>
        <taxon>Actinomycetes</taxon>
        <taxon>Propionibacteriales</taxon>
        <taxon>Propionibacteriaceae</taxon>
        <taxon>Auraticoccus</taxon>
    </lineage>
</organism>
<dbReference type="AlphaFoldDB" id="A0A1G6XWN4"/>
<keyword evidence="2" id="KW-0238">DNA-binding</keyword>
<sequence>MPEARFDALIHAPHRLRICAMLSQADGIEFGEVLQRTGLSKSALSKHVTQLAEAGYVAEEPLVRQGRARLLLSLTPRGRTAYLRHRESLRQILEQETADQ</sequence>
<dbReference type="InterPro" id="IPR036388">
    <property type="entry name" value="WH-like_DNA-bd_sf"/>
</dbReference>
<dbReference type="Gene3D" id="1.10.10.10">
    <property type="entry name" value="Winged helix-like DNA-binding domain superfamily/Winged helix DNA-binding domain"/>
    <property type="match status" value="1"/>
</dbReference>
<dbReference type="InterPro" id="IPR027395">
    <property type="entry name" value="WH_DNA-bd_dom"/>
</dbReference>
<name>A0A1G6XWN4_9ACTN</name>
<dbReference type="PANTHER" id="PTHR37318">
    <property type="entry name" value="BSL7504 PROTEIN"/>
    <property type="match status" value="1"/>
</dbReference>
<feature type="domain" description="Winged helix DNA-binding" evidence="1">
    <location>
        <begin position="15"/>
        <end position="93"/>
    </location>
</feature>
<dbReference type="PANTHER" id="PTHR37318:SF1">
    <property type="entry name" value="BSL7504 PROTEIN"/>
    <property type="match status" value="1"/>
</dbReference>
<dbReference type="SUPFAM" id="SSF46785">
    <property type="entry name" value="Winged helix' DNA-binding domain"/>
    <property type="match status" value="1"/>
</dbReference>